<evidence type="ECO:0000256" key="9">
    <source>
        <dbReference type="ARBA" id="ARBA00022982"/>
    </source>
</evidence>
<comment type="function">
    <text evidence="1">Accessory subunit of the mitochondrial membrane respiratory chain NADH dehydrogenase (Complex I), that is believed not to be involved in catalysis. Complex I functions in the transfer of electrons from NADH to the respiratory chain. The immediate electron acceptor for the enzyme is believed to be ubiquinone.</text>
</comment>
<dbReference type="Proteomes" id="UP000019118">
    <property type="component" value="Unassembled WGS sequence"/>
</dbReference>
<dbReference type="InterPro" id="IPR009947">
    <property type="entry name" value="NDUA7"/>
</dbReference>
<keyword evidence="10" id="KW-0007">Acetylation</keyword>
<keyword evidence="9" id="KW-0249">Electron transport</keyword>
<evidence type="ECO:0000256" key="11">
    <source>
        <dbReference type="ARBA" id="ARBA00023128"/>
    </source>
</evidence>
<evidence type="ECO:0000313" key="19">
    <source>
        <dbReference type="Proteomes" id="UP000019118"/>
    </source>
</evidence>
<dbReference type="EMBL" id="KB741293">
    <property type="protein sequence ID" value="ENN70266.1"/>
    <property type="molecule type" value="Genomic_DNA"/>
</dbReference>
<keyword evidence="8" id="KW-0999">Mitochondrion inner membrane</keyword>
<evidence type="ECO:0000313" key="18">
    <source>
        <dbReference type="EnsemblMetazoa" id="XP_019772038.1"/>
    </source>
</evidence>
<comment type="similarity">
    <text evidence="3">Belongs to the complex I NDUFA7 subunit family.</text>
</comment>
<evidence type="ECO:0000256" key="8">
    <source>
        <dbReference type="ARBA" id="ARBA00022792"/>
    </source>
</evidence>
<name>N6TPQ3_DENPD</name>
<keyword evidence="19" id="KW-1185">Reference proteome</keyword>
<proteinExistence type="inferred from homology"/>
<protein>
    <recommendedName>
        <fullName evidence="5">NADH dehydrogenase [ubiquinone] 1 alpha subcomplex subunit 7</fullName>
    </recommendedName>
    <alternativeName>
        <fullName evidence="14">Complex I-B14.5a</fullName>
    </alternativeName>
    <alternativeName>
        <fullName evidence="13">NADH-ubiquinone oxidoreductase subunit B14.5a</fullName>
    </alternativeName>
</protein>
<dbReference type="PANTHER" id="PTHR12485:SF1">
    <property type="entry name" value="NADH DEHYDROGENASE [UBIQUINONE] 1 ALPHA SUBCOMPLEX SUBUNIT 7"/>
    <property type="match status" value="1"/>
</dbReference>
<dbReference type="Proteomes" id="UP000030742">
    <property type="component" value="Unassembled WGS sequence"/>
</dbReference>
<reference evidence="18" key="2">
    <citation type="submission" date="2024-08" db="UniProtKB">
        <authorList>
            <consortium name="EnsemblMetazoa"/>
        </authorList>
    </citation>
    <scope>IDENTIFICATION</scope>
</reference>
<dbReference type="EMBL" id="KB632046">
    <property type="protein sequence ID" value="ERL88275.1"/>
    <property type="molecule type" value="Genomic_DNA"/>
</dbReference>
<evidence type="ECO:0000256" key="13">
    <source>
        <dbReference type="ARBA" id="ARBA00030360"/>
    </source>
</evidence>
<dbReference type="PANTHER" id="PTHR12485">
    <property type="entry name" value="NADH-UBIQUINONE OXIDOREDUCTASE SUBUNIT B"/>
    <property type="match status" value="1"/>
</dbReference>
<evidence type="ECO:0000256" key="15">
    <source>
        <dbReference type="SAM" id="MobiDB-lite"/>
    </source>
</evidence>
<evidence type="ECO:0000256" key="10">
    <source>
        <dbReference type="ARBA" id="ARBA00022990"/>
    </source>
</evidence>
<keyword evidence="6" id="KW-0813">Transport</keyword>
<sequence length="102" mass="11753">MPPKPNVKVHDVNPFLQHFRQFLLGRKHTLALRYKDFLATRSPPQPVLPDGPNHKLSDNFYCSHDGRREAQPPEIIAASRSRIEDGAPEVRRITPGKIHQWD</sequence>
<dbReference type="GO" id="GO:0005743">
    <property type="term" value="C:mitochondrial inner membrane"/>
    <property type="evidence" value="ECO:0007669"/>
    <property type="project" value="UniProtKB-SubCell"/>
</dbReference>
<dbReference type="OrthoDB" id="10063829at2759"/>
<dbReference type="AlphaFoldDB" id="N6TPQ3"/>
<dbReference type="HOGENOM" id="CLU_149566_1_0_1"/>
<reference evidence="19 20" key="1">
    <citation type="journal article" date="2013" name="Genome Biol.">
        <title>Draft genome of the mountain pine beetle, Dendroctonus ponderosae Hopkins, a major forest pest.</title>
        <authorList>
            <person name="Keeling C.I."/>
            <person name="Yuen M.M."/>
            <person name="Liao N.Y."/>
            <person name="Docking T.R."/>
            <person name="Chan S.K."/>
            <person name="Taylor G.A."/>
            <person name="Palmquist D.L."/>
            <person name="Jackman S.D."/>
            <person name="Nguyen A."/>
            <person name="Li M."/>
            <person name="Henderson H."/>
            <person name="Janes J.K."/>
            <person name="Zhao Y."/>
            <person name="Pandoh P."/>
            <person name="Moore R."/>
            <person name="Sperling F.A."/>
            <person name="Huber D.P."/>
            <person name="Birol I."/>
            <person name="Jones S.J."/>
            <person name="Bohlmann J."/>
        </authorList>
    </citation>
    <scope>NUCLEOTIDE SEQUENCE</scope>
</reference>
<feature type="non-terminal residue" evidence="16">
    <location>
        <position position="1"/>
    </location>
</feature>
<keyword evidence="7" id="KW-0679">Respiratory chain</keyword>
<keyword evidence="11" id="KW-0496">Mitochondrion</keyword>
<dbReference type="KEGG" id="dpa:109545664"/>
<evidence type="ECO:0000256" key="6">
    <source>
        <dbReference type="ARBA" id="ARBA00022448"/>
    </source>
</evidence>
<evidence type="ECO:0000256" key="12">
    <source>
        <dbReference type="ARBA" id="ARBA00023136"/>
    </source>
</evidence>
<dbReference type="OMA" id="PYGINRK"/>
<dbReference type="STRING" id="77166.N6TPQ3"/>
<organism evidence="16">
    <name type="scientific">Dendroctonus ponderosae</name>
    <name type="common">Mountain pine beetle</name>
    <dbReference type="NCBI Taxonomy" id="77166"/>
    <lineage>
        <taxon>Eukaryota</taxon>
        <taxon>Metazoa</taxon>
        <taxon>Ecdysozoa</taxon>
        <taxon>Arthropoda</taxon>
        <taxon>Hexapoda</taxon>
        <taxon>Insecta</taxon>
        <taxon>Pterygota</taxon>
        <taxon>Neoptera</taxon>
        <taxon>Endopterygota</taxon>
        <taxon>Coleoptera</taxon>
        <taxon>Polyphaga</taxon>
        <taxon>Cucujiformia</taxon>
        <taxon>Curculionidae</taxon>
        <taxon>Scolytinae</taxon>
        <taxon>Dendroctonus</taxon>
    </lineage>
</organism>
<evidence type="ECO:0000256" key="7">
    <source>
        <dbReference type="ARBA" id="ARBA00022660"/>
    </source>
</evidence>
<evidence type="ECO:0000256" key="5">
    <source>
        <dbReference type="ARBA" id="ARBA00016383"/>
    </source>
</evidence>
<evidence type="ECO:0000313" key="17">
    <source>
        <dbReference type="EMBL" id="ERL88275.1"/>
    </source>
</evidence>
<evidence type="ECO:0000256" key="3">
    <source>
        <dbReference type="ARBA" id="ARBA00005482"/>
    </source>
</evidence>
<comment type="subunit">
    <text evidence="4">Complex I is composed of 45 different subunits.</text>
</comment>
<feature type="region of interest" description="Disordered" evidence="15">
    <location>
        <begin position="78"/>
        <end position="102"/>
    </location>
</feature>
<evidence type="ECO:0000256" key="14">
    <source>
        <dbReference type="ARBA" id="ARBA00033401"/>
    </source>
</evidence>
<evidence type="ECO:0000313" key="20">
    <source>
        <dbReference type="Proteomes" id="UP000030742"/>
    </source>
</evidence>
<dbReference type="GO" id="GO:0006120">
    <property type="term" value="P:mitochondrial electron transport, NADH to ubiquinone"/>
    <property type="evidence" value="ECO:0007669"/>
    <property type="project" value="TreeGrafter"/>
</dbReference>
<accession>N6TPQ3</accession>
<comment type="subcellular location">
    <subcellularLocation>
        <location evidence="2">Mitochondrion inner membrane</location>
        <topology evidence="2">Peripheral membrane protein</topology>
        <orientation evidence="2">Matrix side</orientation>
    </subcellularLocation>
</comment>
<keyword evidence="12" id="KW-0472">Membrane</keyword>
<evidence type="ECO:0000256" key="1">
    <source>
        <dbReference type="ARBA" id="ARBA00003195"/>
    </source>
</evidence>
<evidence type="ECO:0000313" key="16">
    <source>
        <dbReference type="EMBL" id="ENN70266.1"/>
    </source>
</evidence>
<dbReference type="Pfam" id="PF07347">
    <property type="entry name" value="CI-B14_5a"/>
    <property type="match status" value="1"/>
</dbReference>
<evidence type="ECO:0000256" key="2">
    <source>
        <dbReference type="ARBA" id="ARBA00004443"/>
    </source>
</evidence>
<evidence type="ECO:0000256" key="4">
    <source>
        <dbReference type="ARBA" id="ARBA00011533"/>
    </source>
</evidence>
<gene>
    <name evidence="18" type="primary">109545664</name>
    <name evidence="17" type="ORF">D910_05662</name>
    <name evidence="16" type="ORF">YQE_13049</name>
</gene>
<dbReference type="EnsemblMetazoa" id="XM_019916479.1">
    <property type="protein sequence ID" value="XP_019772038.1"/>
    <property type="gene ID" value="LOC109545664"/>
</dbReference>
<feature type="compositionally biased region" description="Basic and acidic residues" evidence="15">
    <location>
        <begin position="81"/>
        <end position="92"/>
    </location>
</feature>